<reference evidence="1" key="3">
    <citation type="submission" date="2023-05" db="EMBL/GenBank/DDBJ databases">
        <authorList>
            <person name="Smith C.H."/>
        </authorList>
    </citation>
    <scope>NUCLEOTIDE SEQUENCE</scope>
    <source>
        <strain evidence="1">CHS0354</strain>
        <tissue evidence="1">Mantle</tissue>
    </source>
</reference>
<dbReference type="AlphaFoldDB" id="A0AAE0SVK7"/>
<proteinExistence type="predicted"/>
<accession>A0AAE0SVK7</accession>
<name>A0AAE0SVK7_9BIVA</name>
<reference evidence="1" key="1">
    <citation type="journal article" date="2021" name="Genome Biol. Evol.">
        <title>A High-Quality Reference Genome for a Parasitic Bivalve with Doubly Uniparental Inheritance (Bivalvia: Unionida).</title>
        <authorList>
            <person name="Smith C.H."/>
        </authorList>
    </citation>
    <scope>NUCLEOTIDE SEQUENCE</scope>
    <source>
        <strain evidence="1">CHS0354</strain>
    </source>
</reference>
<protein>
    <submittedName>
        <fullName evidence="1">Uncharacterized protein</fullName>
    </submittedName>
</protein>
<gene>
    <name evidence="1" type="ORF">CHS0354_016847</name>
</gene>
<organism evidence="1 2">
    <name type="scientific">Potamilus streckersoni</name>
    <dbReference type="NCBI Taxonomy" id="2493646"/>
    <lineage>
        <taxon>Eukaryota</taxon>
        <taxon>Metazoa</taxon>
        <taxon>Spiralia</taxon>
        <taxon>Lophotrochozoa</taxon>
        <taxon>Mollusca</taxon>
        <taxon>Bivalvia</taxon>
        <taxon>Autobranchia</taxon>
        <taxon>Heteroconchia</taxon>
        <taxon>Palaeoheterodonta</taxon>
        <taxon>Unionida</taxon>
        <taxon>Unionoidea</taxon>
        <taxon>Unionidae</taxon>
        <taxon>Ambleminae</taxon>
        <taxon>Lampsilini</taxon>
        <taxon>Potamilus</taxon>
    </lineage>
</organism>
<dbReference type="EMBL" id="JAEAOA010001034">
    <property type="protein sequence ID" value="KAK3598736.1"/>
    <property type="molecule type" value="Genomic_DNA"/>
</dbReference>
<comment type="caution">
    <text evidence="1">The sequence shown here is derived from an EMBL/GenBank/DDBJ whole genome shotgun (WGS) entry which is preliminary data.</text>
</comment>
<keyword evidence="2" id="KW-1185">Reference proteome</keyword>
<evidence type="ECO:0000313" key="1">
    <source>
        <dbReference type="EMBL" id="KAK3598736.1"/>
    </source>
</evidence>
<sequence>MKTTVVPLVPLDKIDDVWFHTLNDLNDTDTQHEMINSSRLSQHSILKVINTFATIATRMNPVLQTTKKDVTREQEESEPCTYQHLYMIWTFQEIQAARTITSIQQ</sequence>
<evidence type="ECO:0000313" key="2">
    <source>
        <dbReference type="Proteomes" id="UP001195483"/>
    </source>
</evidence>
<reference evidence="1" key="2">
    <citation type="journal article" date="2021" name="Genome Biol. Evol.">
        <title>Developing a high-quality reference genome for a parasitic bivalve with doubly uniparental inheritance (Bivalvia: Unionida).</title>
        <authorList>
            <person name="Smith C.H."/>
        </authorList>
    </citation>
    <scope>NUCLEOTIDE SEQUENCE</scope>
    <source>
        <strain evidence="1">CHS0354</strain>
        <tissue evidence="1">Mantle</tissue>
    </source>
</reference>
<dbReference type="Proteomes" id="UP001195483">
    <property type="component" value="Unassembled WGS sequence"/>
</dbReference>